<protein>
    <submittedName>
        <fullName evidence="3">Fatty-acyl-CoA synthase</fullName>
        <ecNumber evidence="3">6.2.1.-</ecNumber>
    </submittedName>
</protein>
<dbReference type="InterPro" id="IPR000873">
    <property type="entry name" value="AMP-dep_synth/lig_dom"/>
</dbReference>
<reference evidence="3 4" key="1">
    <citation type="submission" date="2020-03" db="EMBL/GenBank/DDBJ databases">
        <title>Genomic Encyclopedia of Type Strains, Phase IV (KMG-IV): sequencing the most valuable type-strain genomes for metagenomic binning, comparative biology and taxonomic classification.</title>
        <authorList>
            <person name="Goeker M."/>
        </authorList>
    </citation>
    <scope>NUCLEOTIDE SEQUENCE [LARGE SCALE GENOMIC DNA]</scope>
    <source>
        <strain evidence="3 4">DSM 4733</strain>
    </source>
</reference>
<dbReference type="InterPro" id="IPR020845">
    <property type="entry name" value="AMP-binding_CS"/>
</dbReference>
<dbReference type="Proteomes" id="UP000564677">
    <property type="component" value="Unassembled WGS sequence"/>
</dbReference>
<keyword evidence="3" id="KW-0436">Ligase</keyword>
<comment type="caution">
    <text evidence="3">The sequence shown here is derived from an EMBL/GenBank/DDBJ whole genome shotgun (WGS) entry which is preliminary data.</text>
</comment>
<evidence type="ECO:0000313" key="3">
    <source>
        <dbReference type="EMBL" id="NIJ65993.1"/>
    </source>
</evidence>
<dbReference type="PROSITE" id="PS00455">
    <property type="entry name" value="AMP_BINDING"/>
    <property type="match status" value="1"/>
</dbReference>
<dbReference type="Gene3D" id="3.30.300.30">
    <property type="match status" value="1"/>
</dbReference>
<dbReference type="SUPFAM" id="SSF56801">
    <property type="entry name" value="Acetyl-CoA synthetase-like"/>
    <property type="match status" value="1"/>
</dbReference>
<feature type="domain" description="AMP-dependent synthetase/ligase" evidence="1">
    <location>
        <begin position="36"/>
        <end position="434"/>
    </location>
</feature>
<organism evidence="3 4">
    <name type="scientific">Sphingomonas leidyi</name>
    <dbReference type="NCBI Taxonomy" id="68569"/>
    <lineage>
        <taxon>Bacteria</taxon>
        <taxon>Pseudomonadati</taxon>
        <taxon>Pseudomonadota</taxon>
        <taxon>Alphaproteobacteria</taxon>
        <taxon>Sphingomonadales</taxon>
        <taxon>Sphingomonadaceae</taxon>
        <taxon>Sphingomonas</taxon>
    </lineage>
</organism>
<dbReference type="GO" id="GO:0016878">
    <property type="term" value="F:acid-thiol ligase activity"/>
    <property type="evidence" value="ECO:0007669"/>
    <property type="project" value="UniProtKB-ARBA"/>
</dbReference>
<sequence length="636" mass="67361">MEDAGAPPAILTLTDVIEAGCGGLPSDLPTSSYDLLRRSAERHGERTALASFRDVATHREVRRMSYGELFADVTRAANLFGMLGVGAQDVVAVLLPNLPETHIALWGAEAAGIVMPLNPMLEAEPLASLLTAAKARVLVTLGAGSDLFDKVGAILSRATAIEHLVLIDEREGPPAPAVLPAPSRAGVTVHDFARALRAMPADHLVAGRDIAPGDTASYFCTGGTTGLPKIAVRTHAQVIANSWMAARMIGPALTEESLLFCGLPLFHVNAVMVTGLIPFLKGASVLLGTPQGFRAPGLLPRFWEIVEHHRVTGFSAVPTLLAALLEYPSEAFDLSSFRFAICGASPLSADLLQRFEKTCRVSISEGYGLTESACVASLNPIDGEHRPGSVGLPLPTEDIRIVILDAAGAFLRDCEVDDIGVVTIAGPNLFSGYLDDRHNAGAWVDRGDGRKWLNTGDLGRMDADGYLWLTGRAKDLIIRGGHNIDPSTIEEALYSHPDVVLAAAIGRPDGYAGEVPVAFVQLRSDAATDAPALLAHAAARIGERAAIPRRIAILPSMPLTAVGKIHKPSLRLIEVAAAAREVLDQAGIPFADICARDDPRRGTVVRISIDAPNGMAVRDALARFSFQIDIDCRAGN</sequence>
<dbReference type="PANTHER" id="PTHR43767:SF1">
    <property type="entry name" value="NONRIBOSOMAL PEPTIDE SYNTHASE PES1 (EUROFUNG)-RELATED"/>
    <property type="match status" value="1"/>
</dbReference>
<dbReference type="Gene3D" id="3.40.50.12780">
    <property type="entry name" value="N-terminal domain of ligase-like"/>
    <property type="match status" value="1"/>
</dbReference>
<feature type="domain" description="AMP-binding enzyme C-terminal" evidence="2">
    <location>
        <begin position="489"/>
        <end position="564"/>
    </location>
</feature>
<dbReference type="EC" id="6.2.1.-" evidence="3"/>
<dbReference type="Pfam" id="PF13193">
    <property type="entry name" value="AMP-binding_C"/>
    <property type="match status" value="1"/>
</dbReference>
<proteinExistence type="predicted"/>
<dbReference type="InterPro" id="IPR050237">
    <property type="entry name" value="ATP-dep_AMP-bd_enzyme"/>
</dbReference>
<dbReference type="NCBIfam" id="NF005714">
    <property type="entry name" value="PRK07529.1"/>
    <property type="match status" value="1"/>
</dbReference>
<dbReference type="InterPro" id="IPR042099">
    <property type="entry name" value="ANL_N_sf"/>
</dbReference>
<dbReference type="Pfam" id="PF00501">
    <property type="entry name" value="AMP-binding"/>
    <property type="match status" value="1"/>
</dbReference>
<accession>A0A7X5V1B9</accession>
<dbReference type="AlphaFoldDB" id="A0A7X5V1B9"/>
<evidence type="ECO:0000259" key="2">
    <source>
        <dbReference type="Pfam" id="PF13193"/>
    </source>
</evidence>
<gene>
    <name evidence="3" type="ORF">FHR20_002955</name>
</gene>
<keyword evidence="4" id="KW-1185">Reference proteome</keyword>
<dbReference type="InterPro" id="IPR025110">
    <property type="entry name" value="AMP-bd_C"/>
</dbReference>
<dbReference type="PANTHER" id="PTHR43767">
    <property type="entry name" value="LONG-CHAIN-FATTY-ACID--COA LIGASE"/>
    <property type="match status" value="1"/>
</dbReference>
<dbReference type="EMBL" id="JAASQV010000002">
    <property type="protein sequence ID" value="NIJ65993.1"/>
    <property type="molecule type" value="Genomic_DNA"/>
</dbReference>
<name>A0A7X5V1B9_9SPHN</name>
<evidence type="ECO:0000313" key="4">
    <source>
        <dbReference type="Proteomes" id="UP000564677"/>
    </source>
</evidence>
<dbReference type="InterPro" id="IPR045851">
    <property type="entry name" value="AMP-bd_C_sf"/>
</dbReference>
<evidence type="ECO:0000259" key="1">
    <source>
        <dbReference type="Pfam" id="PF00501"/>
    </source>
</evidence>